<dbReference type="InterPro" id="IPR055166">
    <property type="entry name" value="Transc_reg_Sar_Rot_HTH"/>
</dbReference>
<name>A0A6B8RYS4_9BACL</name>
<evidence type="ECO:0000256" key="5">
    <source>
        <dbReference type="ARBA" id="ARBA00023163"/>
    </source>
</evidence>
<dbReference type="GO" id="GO:0005737">
    <property type="term" value="C:cytoplasm"/>
    <property type="evidence" value="ECO:0007669"/>
    <property type="project" value="UniProtKB-SubCell"/>
</dbReference>
<protein>
    <submittedName>
        <fullName evidence="7">MarR family transcriptional regulator</fullName>
    </submittedName>
</protein>
<dbReference type="EMBL" id="CP034235">
    <property type="protein sequence ID" value="QGR00049.1"/>
    <property type="molecule type" value="Genomic_DNA"/>
</dbReference>
<evidence type="ECO:0000256" key="4">
    <source>
        <dbReference type="ARBA" id="ARBA00023125"/>
    </source>
</evidence>
<dbReference type="GO" id="GO:0006950">
    <property type="term" value="P:response to stress"/>
    <property type="evidence" value="ECO:0007669"/>
    <property type="project" value="TreeGrafter"/>
</dbReference>
<dbReference type="InterPro" id="IPR000835">
    <property type="entry name" value="HTH_MarR-typ"/>
</dbReference>
<dbReference type="InterPro" id="IPR039422">
    <property type="entry name" value="MarR/SlyA-like"/>
</dbReference>
<dbReference type="FunFam" id="1.10.10.10:FF:000163">
    <property type="entry name" value="MarR family transcriptional regulator"/>
    <property type="match status" value="1"/>
</dbReference>
<evidence type="ECO:0000313" key="7">
    <source>
        <dbReference type="EMBL" id="QGR00049.1"/>
    </source>
</evidence>
<dbReference type="PROSITE" id="PS50995">
    <property type="entry name" value="HTH_MARR_2"/>
    <property type="match status" value="1"/>
</dbReference>
<comment type="subcellular location">
    <subcellularLocation>
        <location evidence="1">Cytoplasm</location>
    </subcellularLocation>
</comment>
<dbReference type="Proteomes" id="UP000426246">
    <property type="component" value="Chromosome"/>
</dbReference>
<keyword evidence="2" id="KW-0963">Cytoplasm</keyword>
<keyword evidence="3" id="KW-0805">Transcription regulation</keyword>
<evidence type="ECO:0000256" key="1">
    <source>
        <dbReference type="ARBA" id="ARBA00004496"/>
    </source>
</evidence>
<dbReference type="InterPro" id="IPR036390">
    <property type="entry name" value="WH_DNA-bd_sf"/>
</dbReference>
<dbReference type="SUPFAM" id="SSF46785">
    <property type="entry name" value="Winged helix' DNA-binding domain"/>
    <property type="match status" value="1"/>
</dbReference>
<feature type="domain" description="HTH marR-type" evidence="6">
    <location>
        <begin position="1"/>
        <end position="121"/>
    </location>
</feature>
<dbReference type="OrthoDB" id="9806864at2"/>
<dbReference type="KEGG" id="ppsc:EHS13_11770"/>
<evidence type="ECO:0000259" key="6">
    <source>
        <dbReference type="PROSITE" id="PS50995"/>
    </source>
</evidence>
<gene>
    <name evidence="7" type="ORF">EHS13_11770</name>
</gene>
<dbReference type="AlphaFoldDB" id="A0A6B8RYS4"/>
<proteinExistence type="predicted"/>
<dbReference type="Gene3D" id="1.10.10.10">
    <property type="entry name" value="Winged helix-like DNA-binding domain superfamily/Winged helix DNA-binding domain"/>
    <property type="match status" value="1"/>
</dbReference>
<dbReference type="PANTHER" id="PTHR33164">
    <property type="entry name" value="TRANSCRIPTIONAL REGULATOR, MARR FAMILY"/>
    <property type="match status" value="1"/>
</dbReference>
<dbReference type="PANTHER" id="PTHR33164:SF5">
    <property type="entry name" value="ORGANIC HYDROPEROXIDE RESISTANCE TRANSCRIPTIONAL REGULATOR"/>
    <property type="match status" value="1"/>
</dbReference>
<dbReference type="GO" id="GO:0003700">
    <property type="term" value="F:DNA-binding transcription factor activity"/>
    <property type="evidence" value="ECO:0007669"/>
    <property type="project" value="InterPro"/>
</dbReference>
<evidence type="ECO:0000256" key="3">
    <source>
        <dbReference type="ARBA" id="ARBA00023015"/>
    </source>
</evidence>
<reference evidence="8" key="1">
    <citation type="submission" date="2018-11" db="EMBL/GenBank/DDBJ databases">
        <title>Complete genome sequence of Paenibacillus sp. ML311-T8.</title>
        <authorList>
            <person name="Nam Y.-D."/>
            <person name="Kang J."/>
            <person name="Chung W.-H."/>
            <person name="Park Y.S."/>
        </authorList>
    </citation>
    <scope>NUCLEOTIDE SEQUENCE [LARGE SCALE GENOMIC DNA]</scope>
    <source>
        <strain evidence="8">ML311-T8</strain>
    </source>
</reference>
<dbReference type="InterPro" id="IPR036388">
    <property type="entry name" value="WH-like_DNA-bd_sf"/>
</dbReference>
<accession>A0A6B8RYS4</accession>
<dbReference type="Pfam" id="PF22381">
    <property type="entry name" value="Staph_reg_Sar_Rot"/>
    <property type="match status" value="1"/>
</dbReference>
<dbReference type="SMART" id="SM00347">
    <property type="entry name" value="HTH_MARR"/>
    <property type="match status" value="1"/>
</dbReference>
<dbReference type="GO" id="GO:0003677">
    <property type="term" value="F:DNA binding"/>
    <property type="evidence" value="ECO:0007669"/>
    <property type="project" value="UniProtKB-KW"/>
</dbReference>
<keyword evidence="5" id="KW-0804">Transcription</keyword>
<sequence length="127" mass="14554">MTQLYRPWFEEIGITYPQYLVLLVLWEQDGVTVKDLGERLFLDSGTLTPLLKRMETAKLVTRKRSTDDERKVFIHLAEAGKQLEAQACIIPGEMMSQRGLNAEEFTTLLADFKGLLAKLHQSLDQKN</sequence>
<evidence type="ECO:0000313" key="8">
    <source>
        <dbReference type="Proteomes" id="UP000426246"/>
    </source>
</evidence>
<keyword evidence="8" id="KW-1185">Reference proteome</keyword>
<evidence type="ECO:0000256" key="2">
    <source>
        <dbReference type="ARBA" id="ARBA00022490"/>
    </source>
</evidence>
<organism evidence="7 8">
    <name type="scientific">Paenibacillus psychroresistens</name>
    <dbReference type="NCBI Taxonomy" id="1778678"/>
    <lineage>
        <taxon>Bacteria</taxon>
        <taxon>Bacillati</taxon>
        <taxon>Bacillota</taxon>
        <taxon>Bacilli</taxon>
        <taxon>Bacillales</taxon>
        <taxon>Paenibacillaceae</taxon>
        <taxon>Paenibacillus</taxon>
    </lineage>
</organism>
<keyword evidence="4" id="KW-0238">DNA-binding</keyword>